<organism evidence="2 3">
    <name type="scientific">Pseudolysobacter antarcticus</name>
    <dbReference type="NCBI Taxonomy" id="2511995"/>
    <lineage>
        <taxon>Bacteria</taxon>
        <taxon>Pseudomonadati</taxon>
        <taxon>Pseudomonadota</taxon>
        <taxon>Gammaproteobacteria</taxon>
        <taxon>Lysobacterales</taxon>
        <taxon>Rhodanobacteraceae</taxon>
        <taxon>Pseudolysobacter</taxon>
    </lineage>
</organism>
<evidence type="ECO:0000313" key="2">
    <source>
        <dbReference type="EMBL" id="QBB71415.1"/>
    </source>
</evidence>
<protein>
    <recommendedName>
        <fullName evidence="4">Lipoprotein</fullName>
    </recommendedName>
</protein>
<reference evidence="2 3" key="1">
    <citation type="submission" date="2019-01" db="EMBL/GenBank/DDBJ databases">
        <title>Pseudolysobacter antarctica gen. nov., sp. nov., isolated from Fildes Peninsula, Antarctica.</title>
        <authorList>
            <person name="Wei Z."/>
            <person name="Peng F."/>
        </authorList>
    </citation>
    <scope>NUCLEOTIDE SEQUENCE [LARGE SCALE GENOMIC DNA]</scope>
    <source>
        <strain evidence="2 3">AQ6-296</strain>
    </source>
</reference>
<feature type="signal peptide" evidence="1">
    <location>
        <begin position="1"/>
        <end position="20"/>
    </location>
</feature>
<accession>A0A411HLL9</accession>
<dbReference type="RefSeq" id="WP_129834393.1">
    <property type="nucleotide sequence ID" value="NZ_CP035704.1"/>
</dbReference>
<sequence>MRLVSRIPVLLMLFVVLVGCQDKKAPSAKAADAPTAAAANAATPAPTIASTPLNGDGKVGVRECDAYLTLYRTCIETKVPASDQPRYREAYMQGLTALQKAANGMGNTAKLAESCGMAREAAKSALAKFGCDEF</sequence>
<dbReference type="EMBL" id="CP035704">
    <property type="protein sequence ID" value="QBB71415.1"/>
    <property type="molecule type" value="Genomic_DNA"/>
</dbReference>
<proteinExistence type="predicted"/>
<evidence type="ECO:0000313" key="3">
    <source>
        <dbReference type="Proteomes" id="UP000291562"/>
    </source>
</evidence>
<evidence type="ECO:0000256" key="1">
    <source>
        <dbReference type="SAM" id="SignalP"/>
    </source>
</evidence>
<name>A0A411HLL9_9GAMM</name>
<feature type="chain" id="PRO_5019341425" description="Lipoprotein" evidence="1">
    <location>
        <begin position="21"/>
        <end position="134"/>
    </location>
</feature>
<gene>
    <name evidence="2" type="ORF">ELE36_14210</name>
</gene>
<dbReference type="AlphaFoldDB" id="A0A411HLL9"/>
<dbReference type="PROSITE" id="PS51257">
    <property type="entry name" value="PROKAR_LIPOPROTEIN"/>
    <property type="match status" value="1"/>
</dbReference>
<dbReference type="Proteomes" id="UP000291562">
    <property type="component" value="Chromosome"/>
</dbReference>
<keyword evidence="1" id="KW-0732">Signal</keyword>
<evidence type="ECO:0008006" key="4">
    <source>
        <dbReference type="Google" id="ProtNLM"/>
    </source>
</evidence>
<dbReference type="KEGG" id="xbc:ELE36_14210"/>
<keyword evidence="3" id="KW-1185">Reference proteome</keyword>